<reference evidence="1" key="1">
    <citation type="journal article" date="2021" name="New Phytol.">
        <title>Evolutionary innovations through gain and loss of genes in the ectomycorrhizal Boletales.</title>
        <authorList>
            <person name="Wu G."/>
            <person name="Miyauchi S."/>
            <person name="Morin E."/>
            <person name="Kuo A."/>
            <person name="Drula E."/>
            <person name="Varga T."/>
            <person name="Kohler A."/>
            <person name="Feng B."/>
            <person name="Cao Y."/>
            <person name="Lipzen A."/>
            <person name="Daum C."/>
            <person name="Hundley H."/>
            <person name="Pangilinan J."/>
            <person name="Johnson J."/>
            <person name="Barry K."/>
            <person name="LaButti K."/>
            <person name="Ng V."/>
            <person name="Ahrendt S."/>
            <person name="Min B."/>
            <person name="Choi I.G."/>
            <person name="Park H."/>
            <person name="Plett J.M."/>
            <person name="Magnuson J."/>
            <person name="Spatafora J.W."/>
            <person name="Nagy L.G."/>
            <person name="Henrissat B."/>
            <person name="Grigoriev I.V."/>
            <person name="Yang Z.L."/>
            <person name="Xu J."/>
            <person name="Martin F.M."/>
        </authorList>
    </citation>
    <scope>NUCLEOTIDE SEQUENCE</scope>
    <source>
        <strain evidence="1">ATCC 28755</strain>
    </source>
</reference>
<organism evidence="1 2">
    <name type="scientific">Hygrophoropsis aurantiaca</name>
    <dbReference type="NCBI Taxonomy" id="72124"/>
    <lineage>
        <taxon>Eukaryota</taxon>
        <taxon>Fungi</taxon>
        <taxon>Dikarya</taxon>
        <taxon>Basidiomycota</taxon>
        <taxon>Agaricomycotina</taxon>
        <taxon>Agaricomycetes</taxon>
        <taxon>Agaricomycetidae</taxon>
        <taxon>Boletales</taxon>
        <taxon>Coniophorineae</taxon>
        <taxon>Hygrophoropsidaceae</taxon>
        <taxon>Hygrophoropsis</taxon>
    </lineage>
</organism>
<gene>
    <name evidence="1" type="ORF">BJ138DRAFT_1147384</name>
</gene>
<name>A0ACB8AHL2_9AGAM</name>
<comment type="caution">
    <text evidence="1">The sequence shown here is derived from an EMBL/GenBank/DDBJ whole genome shotgun (WGS) entry which is preliminary data.</text>
</comment>
<protein>
    <submittedName>
        <fullName evidence="1">Uncharacterized protein</fullName>
    </submittedName>
</protein>
<evidence type="ECO:0000313" key="2">
    <source>
        <dbReference type="Proteomes" id="UP000790377"/>
    </source>
</evidence>
<sequence length="85" mass="9667">MIRPLFRMLCLLVMGSRSQAVDEFNDIAGPNPTARGTRSIVQESHYHNDHRQQVLDQNNGMFIFCHDQAFWQSAVYGDQSGVRVG</sequence>
<proteinExistence type="predicted"/>
<dbReference type="EMBL" id="MU267642">
    <property type="protein sequence ID" value="KAH7912879.1"/>
    <property type="molecule type" value="Genomic_DNA"/>
</dbReference>
<keyword evidence="2" id="KW-1185">Reference proteome</keyword>
<evidence type="ECO:0000313" key="1">
    <source>
        <dbReference type="EMBL" id="KAH7912879.1"/>
    </source>
</evidence>
<dbReference type="Proteomes" id="UP000790377">
    <property type="component" value="Unassembled WGS sequence"/>
</dbReference>
<accession>A0ACB8AHL2</accession>